<dbReference type="Proteomes" id="UP000241167">
    <property type="component" value="Unassembled WGS sequence"/>
</dbReference>
<dbReference type="RefSeq" id="WP_106511530.1">
    <property type="nucleotide sequence ID" value="NZ_PXYI01000001.1"/>
</dbReference>
<accession>A0A2P7QZW2</accession>
<dbReference type="AlphaFoldDB" id="A0A2P7QZW2"/>
<sequence>MSLALIAAALAAAAEPATCVFDTAPPEPCRIGFSVVKGATRMQARSNSGKQAVFVGKRGSGWWSGTLDGKPAMAHELNRGNVVFSTHDLGRSFQYWTSGNEHGSY</sequence>
<proteinExistence type="predicted"/>
<dbReference type="OrthoDB" id="7571582at2"/>
<evidence type="ECO:0000313" key="1">
    <source>
        <dbReference type="EMBL" id="PSJ43507.1"/>
    </source>
</evidence>
<keyword evidence="2" id="KW-1185">Reference proteome</keyword>
<reference evidence="1 2" key="1">
    <citation type="submission" date="2018-03" db="EMBL/GenBank/DDBJ databases">
        <title>The draft genome of Sphingosinicella sp. GL-C-18.</title>
        <authorList>
            <person name="Liu L."/>
            <person name="Li L."/>
            <person name="Liang L."/>
            <person name="Zhang X."/>
            <person name="Wang T."/>
        </authorList>
    </citation>
    <scope>NUCLEOTIDE SEQUENCE [LARGE SCALE GENOMIC DNA]</scope>
    <source>
        <strain evidence="1 2">GL-C-18</strain>
    </source>
</reference>
<gene>
    <name evidence="1" type="ORF">C7I55_03895</name>
</gene>
<name>A0A2P7QZW2_9SPHN</name>
<organism evidence="1 2">
    <name type="scientific">Allosphingosinicella deserti</name>
    <dbReference type="NCBI Taxonomy" id="2116704"/>
    <lineage>
        <taxon>Bacteria</taxon>
        <taxon>Pseudomonadati</taxon>
        <taxon>Pseudomonadota</taxon>
        <taxon>Alphaproteobacteria</taxon>
        <taxon>Sphingomonadales</taxon>
        <taxon>Sphingomonadaceae</taxon>
        <taxon>Allosphingosinicella</taxon>
    </lineage>
</organism>
<comment type="caution">
    <text evidence="1">The sequence shown here is derived from an EMBL/GenBank/DDBJ whole genome shotgun (WGS) entry which is preliminary data.</text>
</comment>
<protein>
    <submittedName>
        <fullName evidence="1">Uncharacterized protein</fullName>
    </submittedName>
</protein>
<evidence type="ECO:0000313" key="2">
    <source>
        <dbReference type="Proteomes" id="UP000241167"/>
    </source>
</evidence>
<dbReference type="EMBL" id="PXYI01000001">
    <property type="protein sequence ID" value="PSJ43507.1"/>
    <property type="molecule type" value="Genomic_DNA"/>
</dbReference>